<feature type="domain" description="DUF1618" evidence="1">
    <location>
        <begin position="212"/>
        <end position="277"/>
    </location>
</feature>
<reference evidence="2 3" key="1">
    <citation type="submission" date="2019-11" db="EMBL/GenBank/DDBJ databases">
        <title>Whole genome sequence of Oryza granulata.</title>
        <authorList>
            <person name="Li W."/>
        </authorList>
    </citation>
    <scope>NUCLEOTIDE SEQUENCE [LARGE SCALE GENOMIC DNA]</scope>
    <source>
        <strain evidence="3">cv. Menghai</strain>
        <tissue evidence="2">Leaf</tissue>
    </source>
</reference>
<dbReference type="OrthoDB" id="717521at2759"/>
<evidence type="ECO:0000313" key="3">
    <source>
        <dbReference type="Proteomes" id="UP000479710"/>
    </source>
</evidence>
<comment type="caution">
    <text evidence="2">The sequence shown here is derived from an EMBL/GenBank/DDBJ whole genome shotgun (WGS) entry which is preliminary data.</text>
</comment>
<dbReference type="PANTHER" id="PTHR33086:SF73">
    <property type="entry name" value="OS01G0245901 PROTEIN"/>
    <property type="match status" value="1"/>
</dbReference>
<dbReference type="PANTHER" id="PTHR33086">
    <property type="entry name" value="OS05G0468200 PROTEIN-RELATED"/>
    <property type="match status" value="1"/>
</dbReference>
<dbReference type="Pfam" id="PF07762">
    <property type="entry name" value="DUF1618"/>
    <property type="match status" value="1"/>
</dbReference>
<protein>
    <recommendedName>
        <fullName evidence="1">DUF1618 domain-containing protein</fullName>
    </recommendedName>
</protein>
<sequence>MPRLATAQFACPMFLATPLVPMSRRRRRSRRPHPRACRAAAVTILTVPPRILPDLTTPSSFPSVLAVDPSDLLLLSAPQDSVTGPLIVDNPGREFVLWSPFLKGYFVCDAVSATALRLPVPEVTLDDSGNLGLDVAPVGCRYVVTELHVTLDNPGNLGLAAELQPIIGRDLATLLYFWSETGEWTEKDIEHPLQGRPCGRHSVVSRQGKLWWVDLTLGLFICYPFDNMPVLRFMSLPEGKTMPYKFFGGGDGLEKCRCVQLSDGKLRFVEITSAVERRRSTLKVIIARLRNVPL</sequence>
<evidence type="ECO:0000313" key="2">
    <source>
        <dbReference type="EMBL" id="KAF0920950.1"/>
    </source>
</evidence>
<proteinExistence type="predicted"/>
<name>A0A6G1E842_9ORYZ</name>
<accession>A0A6G1E842</accession>
<dbReference type="EMBL" id="SPHZ02000005">
    <property type="protein sequence ID" value="KAF0920950.1"/>
    <property type="molecule type" value="Genomic_DNA"/>
</dbReference>
<keyword evidence="3" id="KW-1185">Reference proteome</keyword>
<dbReference type="Proteomes" id="UP000479710">
    <property type="component" value="Unassembled WGS sequence"/>
</dbReference>
<dbReference type="AlphaFoldDB" id="A0A6G1E842"/>
<gene>
    <name evidence="2" type="ORF">E2562_037798</name>
</gene>
<organism evidence="2 3">
    <name type="scientific">Oryza meyeriana var. granulata</name>
    <dbReference type="NCBI Taxonomy" id="110450"/>
    <lineage>
        <taxon>Eukaryota</taxon>
        <taxon>Viridiplantae</taxon>
        <taxon>Streptophyta</taxon>
        <taxon>Embryophyta</taxon>
        <taxon>Tracheophyta</taxon>
        <taxon>Spermatophyta</taxon>
        <taxon>Magnoliopsida</taxon>
        <taxon>Liliopsida</taxon>
        <taxon>Poales</taxon>
        <taxon>Poaceae</taxon>
        <taxon>BOP clade</taxon>
        <taxon>Oryzoideae</taxon>
        <taxon>Oryzeae</taxon>
        <taxon>Oryzinae</taxon>
        <taxon>Oryza</taxon>
        <taxon>Oryza meyeriana</taxon>
    </lineage>
</organism>
<evidence type="ECO:0000259" key="1">
    <source>
        <dbReference type="Pfam" id="PF07762"/>
    </source>
</evidence>
<dbReference type="InterPro" id="IPR011676">
    <property type="entry name" value="DUF1618"/>
</dbReference>